<protein>
    <submittedName>
        <fullName evidence="1">Uncharacterized protein</fullName>
    </submittedName>
</protein>
<dbReference type="EMBL" id="CM047740">
    <property type="protein sequence ID" value="KAJ0041441.1"/>
    <property type="molecule type" value="Genomic_DNA"/>
</dbReference>
<dbReference type="Proteomes" id="UP001163603">
    <property type="component" value="Chromosome 5"/>
</dbReference>
<evidence type="ECO:0000313" key="2">
    <source>
        <dbReference type="Proteomes" id="UP001163603"/>
    </source>
</evidence>
<accession>A0ACC0YV13</accession>
<evidence type="ECO:0000313" key="1">
    <source>
        <dbReference type="EMBL" id="KAJ0041441.1"/>
    </source>
</evidence>
<sequence length="486" mass="54546">MAMKILSGSCSSDLSYLFRGAFYINRTRLTSPEEVFSCQGIGFSSTDSRANESFNTRVETPSLLAAEKKEAKSVLTLFLMQQGLSKAVAARTVNKSDHFINHLISRLHSSHKSRYLVGRELTTLEIRDTLNPYLQSVLEEHGNFMVDLVKNFRTTPIEEKPALPVCRSHSSLDSKKPEAVSHVSAPSPAADPCPQLSYLLELGMDLEQIKLATRKYPSFANYSSERKIKPLVEFLLDLGVAKSEIPRILAQRPHLCGRSISGKIIPIMLYLEDMGVDKKQWAKVIFRSPGLLSLSRQKVQAVVNFLLELGLSGDSIGKVLTRYPRIVSYSVEDNLRPTAEYYKSLGVNVAIVVHRFPASLWLSIEGNLKPVTNFFYERGFSVEDIGTMVSTLPNLYALSLTGSLIPKWEFFLTMGYSKSKLVKFPQYFSYSLEQRIKPRFALVKELGLTIGLDCMLVRSDCGFEKVLKMKRENMLADELSSHTGSK</sequence>
<keyword evidence="2" id="KW-1185">Reference proteome</keyword>
<reference evidence="2" key="1">
    <citation type="journal article" date="2023" name="G3 (Bethesda)">
        <title>Genome assembly and association tests identify interacting loci associated with vigor, precocity, and sex in interspecific pistachio rootstocks.</title>
        <authorList>
            <person name="Palmer W."/>
            <person name="Jacygrad E."/>
            <person name="Sagayaradj S."/>
            <person name="Cavanaugh K."/>
            <person name="Han R."/>
            <person name="Bertier L."/>
            <person name="Beede B."/>
            <person name="Kafkas S."/>
            <person name="Golino D."/>
            <person name="Preece J."/>
            <person name="Michelmore R."/>
        </authorList>
    </citation>
    <scope>NUCLEOTIDE SEQUENCE [LARGE SCALE GENOMIC DNA]</scope>
</reference>
<organism evidence="1 2">
    <name type="scientific">Pistacia integerrima</name>
    <dbReference type="NCBI Taxonomy" id="434235"/>
    <lineage>
        <taxon>Eukaryota</taxon>
        <taxon>Viridiplantae</taxon>
        <taxon>Streptophyta</taxon>
        <taxon>Embryophyta</taxon>
        <taxon>Tracheophyta</taxon>
        <taxon>Spermatophyta</taxon>
        <taxon>Magnoliopsida</taxon>
        <taxon>eudicotyledons</taxon>
        <taxon>Gunneridae</taxon>
        <taxon>Pentapetalae</taxon>
        <taxon>rosids</taxon>
        <taxon>malvids</taxon>
        <taxon>Sapindales</taxon>
        <taxon>Anacardiaceae</taxon>
        <taxon>Pistacia</taxon>
    </lineage>
</organism>
<name>A0ACC0YV13_9ROSI</name>
<comment type="caution">
    <text evidence="1">The sequence shown here is derived from an EMBL/GenBank/DDBJ whole genome shotgun (WGS) entry which is preliminary data.</text>
</comment>
<proteinExistence type="predicted"/>
<gene>
    <name evidence="1" type="ORF">Pint_26838</name>
</gene>